<sequence>MYKSHHPLSAWNFETYLLSERGTETEAREATTMDLQLWHSAAALSGIAAIGLGAYGAFGFKPEDPTYKEVWLTASLYHLVHTAALLAAPIAKHPTLFGGLLAAGILAFSGTYYAVAFLEDRKYLKLALFGGFVFIAAWGSLLF</sequence>
<proteinExistence type="predicted"/>
<comment type="subcellular location">
    <subcellularLocation>
        <location evidence="1">Membrane</location>
        <topology evidence="1">Multi-pass membrane protein</topology>
    </subcellularLocation>
</comment>
<feature type="transmembrane region" description="Helical" evidence="5">
    <location>
        <begin position="37"/>
        <end position="58"/>
    </location>
</feature>
<accession>A0A5N5GEA0</accession>
<keyword evidence="3 5" id="KW-1133">Transmembrane helix</keyword>
<dbReference type="OrthoDB" id="269173at2759"/>
<dbReference type="EMBL" id="SMOL01000458">
    <property type="protein sequence ID" value="KAB2613467.1"/>
    <property type="molecule type" value="Genomic_DNA"/>
</dbReference>
<dbReference type="PANTHER" id="PTHR43461">
    <property type="entry name" value="TRANSMEMBRANE PROTEIN 256"/>
    <property type="match status" value="1"/>
</dbReference>
<dbReference type="InterPro" id="IPR006696">
    <property type="entry name" value="DUF423"/>
</dbReference>
<evidence type="ECO:0000256" key="4">
    <source>
        <dbReference type="ARBA" id="ARBA00023136"/>
    </source>
</evidence>
<reference evidence="6 7" key="3">
    <citation type="submission" date="2019-11" db="EMBL/GenBank/DDBJ databases">
        <title>A de novo genome assembly of a pear dwarfing rootstock.</title>
        <authorList>
            <person name="Wang F."/>
            <person name="Wang J."/>
            <person name="Li S."/>
            <person name="Zhang Y."/>
            <person name="Fang M."/>
            <person name="Ma L."/>
            <person name="Zhao Y."/>
            <person name="Jiang S."/>
        </authorList>
    </citation>
    <scope>NUCLEOTIDE SEQUENCE [LARGE SCALE GENOMIC DNA]</scope>
    <source>
        <strain evidence="6">S2</strain>
        <tissue evidence="6">Leaf</tissue>
    </source>
</reference>
<keyword evidence="7" id="KW-1185">Reference proteome</keyword>
<protein>
    <submittedName>
        <fullName evidence="6">Transmembrane protein 256-like protein</fullName>
    </submittedName>
</protein>
<evidence type="ECO:0000313" key="7">
    <source>
        <dbReference type="Proteomes" id="UP000327157"/>
    </source>
</evidence>
<evidence type="ECO:0000256" key="1">
    <source>
        <dbReference type="ARBA" id="ARBA00004141"/>
    </source>
</evidence>
<dbReference type="PANTHER" id="PTHR43461:SF1">
    <property type="entry name" value="TRANSMEMBRANE PROTEIN 256"/>
    <property type="match status" value="1"/>
</dbReference>
<name>A0A5N5GEA0_9ROSA</name>
<feature type="transmembrane region" description="Helical" evidence="5">
    <location>
        <begin position="123"/>
        <end position="141"/>
    </location>
</feature>
<keyword evidence="4 5" id="KW-0472">Membrane</keyword>
<organism evidence="6 7">
    <name type="scientific">Pyrus ussuriensis x Pyrus communis</name>
    <dbReference type="NCBI Taxonomy" id="2448454"/>
    <lineage>
        <taxon>Eukaryota</taxon>
        <taxon>Viridiplantae</taxon>
        <taxon>Streptophyta</taxon>
        <taxon>Embryophyta</taxon>
        <taxon>Tracheophyta</taxon>
        <taxon>Spermatophyta</taxon>
        <taxon>Magnoliopsida</taxon>
        <taxon>eudicotyledons</taxon>
        <taxon>Gunneridae</taxon>
        <taxon>Pentapetalae</taxon>
        <taxon>rosids</taxon>
        <taxon>fabids</taxon>
        <taxon>Rosales</taxon>
        <taxon>Rosaceae</taxon>
        <taxon>Amygdaloideae</taxon>
        <taxon>Maleae</taxon>
        <taxon>Pyrus</taxon>
    </lineage>
</organism>
<keyword evidence="2 5" id="KW-0812">Transmembrane</keyword>
<evidence type="ECO:0000256" key="5">
    <source>
        <dbReference type="SAM" id="Phobius"/>
    </source>
</evidence>
<dbReference type="Pfam" id="PF04241">
    <property type="entry name" value="DUF423"/>
    <property type="match status" value="1"/>
</dbReference>
<gene>
    <name evidence="6" type="ORF">D8674_035783</name>
</gene>
<evidence type="ECO:0000256" key="3">
    <source>
        <dbReference type="ARBA" id="ARBA00022989"/>
    </source>
</evidence>
<feature type="transmembrane region" description="Helical" evidence="5">
    <location>
        <begin position="96"/>
        <end position="116"/>
    </location>
</feature>
<dbReference type="AlphaFoldDB" id="A0A5N5GEA0"/>
<evidence type="ECO:0000313" key="6">
    <source>
        <dbReference type="EMBL" id="KAB2613467.1"/>
    </source>
</evidence>
<evidence type="ECO:0000256" key="2">
    <source>
        <dbReference type="ARBA" id="ARBA00022692"/>
    </source>
</evidence>
<dbReference type="Proteomes" id="UP000327157">
    <property type="component" value="Chromosome 9"/>
</dbReference>
<reference evidence="7" key="2">
    <citation type="submission" date="2019-10" db="EMBL/GenBank/DDBJ databases">
        <title>A de novo genome assembly of a pear dwarfing rootstock.</title>
        <authorList>
            <person name="Wang F."/>
            <person name="Wang J."/>
            <person name="Li S."/>
            <person name="Zhang Y."/>
            <person name="Fang M."/>
            <person name="Ma L."/>
            <person name="Zhao Y."/>
            <person name="Jiang S."/>
        </authorList>
    </citation>
    <scope>NUCLEOTIDE SEQUENCE [LARGE SCALE GENOMIC DNA]</scope>
</reference>
<reference evidence="6 7" key="1">
    <citation type="submission" date="2019-09" db="EMBL/GenBank/DDBJ databases">
        <authorList>
            <person name="Ou C."/>
        </authorList>
    </citation>
    <scope>NUCLEOTIDE SEQUENCE [LARGE SCALE GENOMIC DNA]</scope>
    <source>
        <strain evidence="6">S2</strain>
        <tissue evidence="6">Leaf</tissue>
    </source>
</reference>
<dbReference type="GO" id="GO:0016020">
    <property type="term" value="C:membrane"/>
    <property type="evidence" value="ECO:0007669"/>
    <property type="project" value="UniProtKB-SubCell"/>
</dbReference>
<comment type="caution">
    <text evidence="6">The sequence shown here is derived from an EMBL/GenBank/DDBJ whole genome shotgun (WGS) entry which is preliminary data.</text>
</comment>